<dbReference type="KEGG" id="mro:MROS_2525"/>
<evidence type="ECO:0000313" key="2">
    <source>
        <dbReference type="Proteomes" id="UP000009011"/>
    </source>
</evidence>
<keyword evidence="2" id="KW-1185">Reference proteome</keyword>
<dbReference type="Proteomes" id="UP000009011">
    <property type="component" value="Chromosome"/>
</dbReference>
<dbReference type="HOGENOM" id="CLU_2155325_0_0_10"/>
<protein>
    <submittedName>
        <fullName evidence="1">Uncharacterized protein</fullName>
    </submittedName>
</protein>
<reference evidence="1 2" key="1">
    <citation type="journal article" date="2013" name="PLoS ONE">
        <title>Genomic analysis of Melioribacter roseus, facultatively anaerobic organotrophic bacterium representing a novel deep lineage within Bacteriodetes/Chlorobi group.</title>
        <authorList>
            <person name="Kadnikov V.V."/>
            <person name="Mardanov A.V."/>
            <person name="Podosokorskaya O.A."/>
            <person name="Gavrilov S.N."/>
            <person name="Kublanov I.V."/>
            <person name="Beletsky A.V."/>
            <person name="Bonch-Osmolovskaya E.A."/>
            <person name="Ravin N.V."/>
        </authorList>
    </citation>
    <scope>NUCLEOTIDE SEQUENCE [LARGE SCALE GENOMIC DNA]</scope>
    <source>
        <strain evidence="2">JCM 17771 / P3M-2</strain>
    </source>
</reference>
<gene>
    <name evidence="1" type="ordered locus">MROS_2525</name>
</gene>
<evidence type="ECO:0000313" key="1">
    <source>
        <dbReference type="EMBL" id="AFN75755.1"/>
    </source>
</evidence>
<organism evidence="1 2">
    <name type="scientific">Melioribacter roseus (strain DSM 23840 / JCM 17771 / VKM B-2668 / P3M-2)</name>
    <dbReference type="NCBI Taxonomy" id="1191523"/>
    <lineage>
        <taxon>Bacteria</taxon>
        <taxon>Pseudomonadati</taxon>
        <taxon>Ignavibacteriota</taxon>
        <taxon>Ignavibacteria</taxon>
        <taxon>Ignavibacteriales</taxon>
        <taxon>Melioribacteraceae</taxon>
        <taxon>Melioribacter</taxon>
    </lineage>
</organism>
<name>I6Z9E0_MELRP</name>
<dbReference type="STRING" id="1191523.MROS_2525"/>
<sequence>MFIYNVVFDGSIADGTTTSQNVNIGSEPFELHEIRSSEVNNVLVKIRKADGTLYSTTAFNSANIGKGNNGLRLTVPYIIDPNTQITVEITNKSGATVNYFEVDFIGQKVVV</sequence>
<accession>I6Z9E0</accession>
<dbReference type="EMBL" id="CP003557">
    <property type="protein sequence ID" value="AFN75755.1"/>
    <property type="molecule type" value="Genomic_DNA"/>
</dbReference>
<dbReference type="RefSeq" id="WP_014857185.1">
    <property type="nucleotide sequence ID" value="NC_018178.1"/>
</dbReference>
<proteinExistence type="predicted"/>
<dbReference type="AlphaFoldDB" id="I6Z9E0"/>